<keyword evidence="2" id="KW-1185">Reference proteome</keyword>
<comment type="caution">
    <text evidence="1">The sequence shown here is derived from an EMBL/GenBank/DDBJ whole genome shotgun (WGS) entry which is preliminary data.</text>
</comment>
<protein>
    <recommendedName>
        <fullName evidence="3">DUF2845 domain-containing protein</fullName>
    </recommendedName>
</protein>
<accession>A0AAV3U7H1</accession>
<evidence type="ECO:0008006" key="3">
    <source>
        <dbReference type="Google" id="ProtNLM"/>
    </source>
</evidence>
<dbReference type="AlphaFoldDB" id="A0AAV3U7H1"/>
<gene>
    <name evidence="1" type="ORF">GCM10025791_40620</name>
</gene>
<dbReference type="EMBL" id="BAABLX010000072">
    <property type="protein sequence ID" value="GAA4956250.1"/>
    <property type="molecule type" value="Genomic_DNA"/>
</dbReference>
<sequence>MRDYPFGLKPLSQAFFLLFLTVFATHAGAKSLRCDQKLVAVGDSTHRVLSHCGEPNDLRKRTETRVVRNAVQSACGVEQMQTCTRIVERYVNVEIQEWIYDLGPRRLLRNLTFENGSLVKVESDGFGSN</sequence>
<evidence type="ECO:0000313" key="2">
    <source>
        <dbReference type="Proteomes" id="UP001409585"/>
    </source>
</evidence>
<dbReference type="InterPro" id="IPR021268">
    <property type="entry name" value="DUF2845"/>
</dbReference>
<dbReference type="RefSeq" id="WP_345426703.1">
    <property type="nucleotide sequence ID" value="NZ_AP031496.1"/>
</dbReference>
<name>A0AAV3U7H1_9ALTE</name>
<organism evidence="1 2">
    <name type="scientific">Halioxenophilus aromaticivorans</name>
    <dbReference type="NCBI Taxonomy" id="1306992"/>
    <lineage>
        <taxon>Bacteria</taxon>
        <taxon>Pseudomonadati</taxon>
        <taxon>Pseudomonadota</taxon>
        <taxon>Gammaproteobacteria</taxon>
        <taxon>Alteromonadales</taxon>
        <taxon>Alteromonadaceae</taxon>
        <taxon>Halioxenophilus</taxon>
    </lineage>
</organism>
<dbReference type="Pfam" id="PF11006">
    <property type="entry name" value="DUF2845"/>
    <property type="match status" value="1"/>
</dbReference>
<dbReference type="Proteomes" id="UP001409585">
    <property type="component" value="Unassembled WGS sequence"/>
</dbReference>
<evidence type="ECO:0000313" key="1">
    <source>
        <dbReference type="EMBL" id="GAA4956250.1"/>
    </source>
</evidence>
<reference evidence="2" key="1">
    <citation type="journal article" date="2019" name="Int. J. Syst. Evol. Microbiol.">
        <title>The Global Catalogue of Microorganisms (GCM) 10K type strain sequencing project: providing services to taxonomists for standard genome sequencing and annotation.</title>
        <authorList>
            <consortium name="The Broad Institute Genomics Platform"/>
            <consortium name="The Broad Institute Genome Sequencing Center for Infectious Disease"/>
            <person name="Wu L."/>
            <person name="Ma J."/>
        </authorList>
    </citation>
    <scope>NUCLEOTIDE SEQUENCE [LARGE SCALE GENOMIC DNA]</scope>
    <source>
        <strain evidence="2">JCM 19134</strain>
    </source>
</reference>
<proteinExistence type="predicted"/>